<keyword evidence="4 11" id="KW-0328">Glycosyltransferase</keyword>
<dbReference type="GeneID" id="111359356"/>
<dbReference type="PANTHER" id="PTHR11929:SF194">
    <property type="entry name" value="ALPHA-(1,3)-FUCOSYLTRANSFERASE 10"/>
    <property type="match status" value="1"/>
</dbReference>
<dbReference type="KEGG" id="sliu:111359356"/>
<evidence type="ECO:0000256" key="5">
    <source>
        <dbReference type="ARBA" id="ARBA00022679"/>
    </source>
</evidence>
<dbReference type="PANTHER" id="PTHR11929">
    <property type="entry name" value="ALPHA- 1,3 -FUCOSYLTRANSFERASE"/>
    <property type="match status" value="1"/>
</dbReference>
<dbReference type="EC" id="2.4.1.-" evidence="11"/>
<evidence type="ECO:0000313" key="16">
    <source>
        <dbReference type="RefSeq" id="XP_022830640.1"/>
    </source>
</evidence>
<dbReference type="GO" id="GO:0032580">
    <property type="term" value="C:Golgi cisterna membrane"/>
    <property type="evidence" value="ECO:0007669"/>
    <property type="project" value="UniProtKB-SubCell"/>
</dbReference>
<evidence type="ECO:0000259" key="12">
    <source>
        <dbReference type="Pfam" id="PF00852"/>
    </source>
</evidence>
<accession>A0A9J7IW30</accession>
<dbReference type="Pfam" id="PF17039">
    <property type="entry name" value="Glyco_tran_10_N"/>
    <property type="match status" value="1"/>
</dbReference>
<dbReference type="RefSeq" id="XP_022830638.1">
    <property type="nucleotide sequence ID" value="XM_022974870.1"/>
</dbReference>
<evidence type="ECO:0000256" key="11">
    <source>
        <dbReference type="RuleBase" id="RU003832"/>
    </source>
</evidence>
<evidence type="ECO:0000256" key="6">
    <source>
        <dbReference type="ARBA" id="ARBA00022692"/>
    </source>
</evidence>
<evidence type="ECO:0000256" key="8">
    <source>
        <dbReference type="ARBA" id="ARBA00022989"/>
    </source>
</evidence>
<dbReference type="SUPFAM" id="SSF53756">
    <property type="entry name" value="UDP-Glycosyltransferase/glycogen phosphorylase"/>
    <property type="match status" value="1"/>
</dbReference>
<keyword evidence="14" id="KW-1185">Reference proteome</keyword>
<evidence type="ECO:0000256" key="7">
    <source>
        <dbReference type="ARBA" id="ARBA00022968"/>
    </source>
</evidence>
<dbReference type="RefSeq" id="XP_022830640.1">
    <property type="nucleotide sequence ID" value="XM_022974872.1"/>
</dbReference>
<gene>
    <name evidence="15 16" type="primary">LOC111359356</name>
</gene>
<evidence type="ECO:0000256" key="1">
    <source>
        <dbReference type="ARBA" id="ARBA00004447"/>
    </source>
</evidence>
<protein>
    <recommendedName>
        <fullName evidence="11">Fucosyltransferase</fullName>
        <ecNumber evidence="11">2.4.1.-</ecNumber>
    </recommendedName>
</protein>
<dbReference type="CTD" id="34260"/>
<dbReference type="AlphaFoldDB" id="A0A9J7IW30"/>
<sequence>MCHNQIMWKRVKHCTWTIVSYTIQMLAILLNKIMRVRLRVLLWVVCIFTVSLVTLWMFSDVRTISEIKIDSRYPVIVWWNMDFHGTSSIKYCSNGVKCNIYGKNDEAMQLYYNVGAYLFYASTIDFKSLPLPRQPKDIIWGLFHEESPRNVEELLHEKALSLFNFSATFSRFSDIPYPLQHIDSFEDIRSKKYFIETSKKTELLNEIAPIMYLQSDCETSTERDAYVKELMKFIKVDSYGSCLNNKEMPPKFKDDYLNNLNEDEFLAFIARYKFVIAIENGVCNDYVTEKFWRAIKVGSVPIYFGSPTIKDWLPNKKSAILLEDYPTPKKLFEHIQVLMHNDRLYEEYLEHKTKQLITNQRLLDEHSYRPYQYDGVKIIDKFECFICERLHDKINGQIGVHIVNKSHYDCPKPLSALTLDVNPDNTWVYSWEYAKSSADSIYDKVINGD</sequence>
<feature type="domain" description="Fucosyltransferase N-terminal" evidence="13">
    <location>
        <begin position="74"/>
        <end position="178"/>
    </location>
</feature>
<evidence type="ECO:0000256" key="2">
    <source>
        <dbReference type="ARBA" id="ARBA00004922"/>
    </source>
</evidence>
<evidence type="ECO:0000313" key="15">
    <source>
        <dbReference type="RefSeq" id="XP_022830638.1"/>
    </source>
</evidence>
<dbReference type="InterPro" id="IPR055270">
    <property type="entry name" value="Glyco_tran_10_C"/>
</dbReference>
<dbReference type="Proteomes" id="UP000301870">
    <property type="component" value="Chromosome 29"/>
</dbReference>
<evidence type="ECO:0000256" key="9">
    <source>
        <dbReference type="ARBA" id="ARBA00023136"/>
    </source>
</evidence>
<dbReference type="Pfam" id="PF00852">
    <property type="entry name" value="Glyco_transf_10"/>
    <property type="match status" value="1"/>
</dbReference>
<organism evidence="14 15">
    <name type="scientific">Spodoptera litura</name>
    <name type="common">Asian cotton leafworm</name>
    <dbReference type="NCBI Taxonomy" id="69820"/>
    <lineage>
        <taxon>Eukaryota</taxon>
        <taxon>Metazoa</taxon>
        <taxon>Ecdysozoa</taxon>
        <taxon>Arthropoda</taxon>
        <taxon>Hexapoda</taxon>
        <taxon>Insecta</taxon>
        <taxon>Pterygota</taxon>
        <taxon>Neoptera</taxon>
        <taxon>Endopterygota</taxon>
        <taxon>Lepidoptera</taxon>
        <taxon>Glossata</taxon>
        <taxon>Ditrysia</taxon>
        <taxon>Noctuoidea</taxon>
        <taxon>Noctuidae</taxon>
        <taxon>Amphipyrinae</taxon>
        <taxon>Spodoptera</taxon>
    </lineage>
</organism>
<keyword evidence="6 11" id="KW-0812">Transmembrane</keyword>
<feature type="domain" description="Fucosyltransferase C-terminal" evidence="12">
    <location>
        <begin position="210"/>
        <end position="395"/>
    </location>
</feature>
<dbReference type="InterPro" id="IPR031481">
    <property type="entry name" value="Glyco_tran_10_N"/>
</dbReference>
<feature type="transmembrane region" description="Helical" evidence="11">
    <location>
        <begin position="40"/>
        <end position="58"/>
    </location>
</feature>
<dbReference type="InterPro" id="IPR038577">
    <property type="entry name" value="GT10-like_C_sf"/>
</dbReference>
<dbReference type="GO" id="GO:0046920">
    <property type="term" value="F:alpha-(1-&gt;3)-fucosyltransferase activity"/>
    <property type="evidence" value="ECO:0007669"/>
    <property type="project" value="TreeGrafter"/>
</dbReference>
<evidence type="ECO:0000256" key="10">
    <source>
        <dbReference type="ARBA" id="ARBA00023180"/>
    </source>
</evidence>
<dbReference type="FunFam" id="3.40.50.11660:FF:000002">
    <property type="entry name" value="Alpha-(1,3)-fucosyltransferase"/>
    <property type="match status" value="1"/>
</dbReference>
<evidence type="ECO:0000313" key="14">
    <source>
        <dbReference type="Proteomes" id="UP000301870"/>
    </source>
</evidence>
<evidence type="ECO:0000259" key="13">
    <source>
        <dbReference type="Pfam" id="PF17039"/>
    </source>
</evidence>
<proteinExistence type="inferred from homology"/>
<keyword evidence="7" id="KW-0735">Signal-anchor</keyword>
<dbReference type="InterPro" id="IPR001503">
    <property type="entry name" value="Glyco_trans_10"/>
</dbReference>
<keyword evidence="10" id="KW-0325">Glycoprotein</keyword>
<dbReference type="Gene3D" id="3.40.50.11660">
    <property type="entry name" value="Glycosyl transferase family 10, C-terminal domain"/>
    <property type="match status" value="1"/>
</dbReference>
<name>A0A9J7IW30_SPOLT</name>
<comment type="similarity">
    <text evidence="3 11">Belongs to the glycosyltransferase 10 family.</text>
</comment>
<keyword evidence="8 11" id="KW-1133">Transmembrane helix</keyword>
<keyword evidence="5 11" id="KW-0808">Transferase</keyword>
<keyword evidence="11" id="KW-0333">Golgi apparatus</keyword>
<keyword evidence="9 11" id="KW-0472">Membrane</keyword>
<comment type="pathway">
    <text evidence="2">Protein modification; protein glycosylation.</text>
</comment>
<evidence type="ECO:0000256" key="3">
    <source>
        <dbReference type="ARBA" id="ARBA00008919"/>
    </source>
</evidence>
<reference evidence="15 16" key="1">
    <citation type="submission" date="2025-04" db="UniProtKB">
        <authorList>
            <consortium name="RefSeq"/>
        </authorList>
    </citation>
    <scope>IDENTIFICATION</scope>
    <source>
        <strain evidence="15 16">Ishihara</strain>
        <tissue evidence="15 16">Whole body</tissue>
    </source>
</reference>
<dbReference type="OrthoDB" id="9993460at2759"/>
<evidence type="ECO:0000256" key="4">
    <source>
        <dbReference type="ARBA" id="ARBA00022676"/>
    </source>
</evidence>
<comment type="subcellular location">
    <subcellularLocation>
        <location evidence="1 11">Golgi apparatus</location>
        <location evidence="1 11">Golgi stack membrane</location>
        <topology evidence="1 11">Single-pass type II membrane protein</topology>
    </subcellularLocation>
</comment>